<dbReference type="PANTHER" id="PTHR11054:SF0">
    <property type="entry name" value="6-PHOSPHOGLUCONOLACTONASE"/>
    <property type="match status" value="1"/>
</dbReference>
<dbReference type="RefSeq" id="WP_046487840.1">
    <property type="nucleotide sequence ID" value="NZ_LN827929.1"/>
</dbReference>
<dbReference type="CDD" id="cd01400">
    <property type="entry name" value="6PGL"/>
    <property type="match status" value="1"/>
</dbReference>
<comment type="catalytic activity">
    <reaction evidence="1 7">
        <text>6-phospho-D-glucono-1,5-lactone + H2O = 6-phospho-D-gluconate + H(+)</text>
        <dbReference type="Rhea" id="RHEA:12556"/>
        <dbReference type="ChEBI" id="CHEBI:15377"/>
        <dbReference type="ChEBI" id="CHEBI:15378"/>
        <dbReference type="ChEBI" id="CHEBI:57955"/>
        <dbReference type="ChEBI" id="CHEBI:58759"/>
        <dbReference type="EC" id="3.1.1.31"/>
    </reaction>
</comment>
<protein>
    <recommendedName>
        <fullName evidence="6 7">6-phosphogluconolactonase</fullName>
        <shortName evidence="7">6PGL</shortName>
        <ecNumber evidence="5 7">3.1.1.31</ecNumber>
    </recommendedName>
</protein>
<evidence type="ECO:0000256" key="6">
    <source>
        <dbReference type="ARBA" id="ARBA00020337"/>
    </source>
</evidence>
<dbReference type="InterPro" id="IPR006148">
    <property type="entry name" value="Glc/Gal-6P_isomerase"/>
</dbReference>
<dbReference type="KEGG" id="mbat:BN1208_0651"/>
<gene>
    <name evidence="9" type="primary">gndA</name>
    <name evidence="7" type="synonym">pgl</name>
    <name evidence="9" type="ORF">BN1208_0651</name>
</gene>
<dbReference type="InterPro" id="IPR005900">
    <property type="entry name" value="6-phosphogluconolactonase_DevB"/>
</dbReference>
<dbReference type="GO" id="GO:0006098">
    <property type="term" value="P:pentose-phosphate shunt"/>
    <property type="evidence" value="ECO:0007669"/>
    <property type="project" value="UniProtKB-UniPathway"/>
</dbReference>
<dbReference type="Pfam" id="PF01182">
    <property type="entry name" value="Glucosamine_iso"/>
    <property type="match status" value="1"/>
</dbReference>
<evidence type="ECO:0000256" key="7">
    <source>
        <dbReference type="RuleBase" id="RU365095"/>
    </source>
</evidence>
<comment type="similarity">
    <text evidence="4 7">Belongs to the glucosamine/galactosamine-6-phosphate isomerase family. 6-phosphogluconolactonase subfamily.</text>
</comment>
<proteinExistence type="inferred from homology"/>
<dbReference type="OrthoDB" id="9810967at2"/>
<evidence type="ECO:0000256" key="3">
    <source>
        <dbReference type="ARBA" id="ARBA00004961"/>
    </source>
</evidence>
<evidence type="ECO:0000256" key="4">
    <source>
        <dbReference type="ARBA" id="ARBA00010662"/>
    </source>
</evidence>
<comment type="function">
    <text evidence="2 7">Hydrolysis of 6-phosphogluconolactone to 6-phosphogluconate.</text>
</comment>
<dbReference type="Gene3D" id="3.40.50.1360">
    <property type="match status" value="1"/>
</dbReference>
<dbReference type="UniPathway" id="UPA00115">
    <property type="reaction ID" value="UER00409"/>
</dbReference>
<evidence type="ECO:0000259" key="8">
    <source>
        <dbReference type="Pfam" id="PF01182"/>
    </source>
</evidence>
<evidence type="ECO:0000256" key="5">
    <source>
        <dbReference type="ARBA" id="ARBA00013198"/>
    </source>
</evidence>
<evidence type="ECO:0000313" key="9">
    <source>
        <dbReference type="EMBL" id="CEZ19537.1"/>
    </source>
</evidence>
<accession>A0A0D6EV80</accession>
<dbReference type="InterPro" id="IPR037171">
    <property type="entry name" value="NagB/RpiA_transferase-like"/>
</dbReference>
<dbReference type="GO" id="GO:0017057">
    <property type="term" value="F:6-phosphogluconolactonase activity"/>
    <property type="evidence" value="ECO:0007669"/>
    <property type="project" value="UniProtKB-UniRule"/>
</dbReference>
<keyword evidence="10" id="KW-1185">Reference proteome</keyword>
<organism evidence="9 10">
    <name type="scientific">Candidatus Methylopumilus planktonicus</name>
    <dbReference type="NCBI Taxonomy" id="1581557"/>
    <lineage>
        <taxon>Bacteria</taxon>
        <taxon>Pseudomonadati</taxon>
        <taxon>Pseudomonadota</taxon>
        <taxon>Betaproteobacteria</taxon>
        <taxon>Nitrosomonadales</taxon>
        <taxon>Methylophilaceae</taxon>
        <taxon>Candidatus Methylopumilus</taxon>
    </lineage>
</organism>
<dbReference type="STRING" id="1581557.BN1208_0651"/>
<name>A0A0D6EV80_9PROT</name>
<dbReference type="AlphaFoldDB" id="A0A0D6EV80"/>
<dbReference type="GO" id="GO:0005975">
    <property type="term" value="P:carbohydrate metabolic process"/>
    <property type="evidence" value="ECO:0007669"/>
    <property type="project" value="UniProtKB-UniRule"/>
</dbReference>
<dbReference type="InterPro" id="IPR039104">
    <property type="entry name" value="6PGL"/>
</dbReference>
<evidence type="ECO:0000256" key="1">
    <source>
        <dbReference type="ARBA" id="ARBA00000832"/>
    </source>
</evidence>
<sequence length="225" mass="24854">MSLKNTKWQSFESQVSLDQAAMDRVERLAEASIKVRGQFHLVLAGGSTPKNVYTLLKNISADWHKWQIYFGDERCLEPNHQERNSTMAFEAWLNHVDIPAQNIHVIPAELGPVEGAHLYNKTLSQLGDFDLVLLGLGEDAHTASLFPGHSWDNSLDALAVFDAPKPPPLRISMSPARLSRSKSVLFLVSGIEKQTAINQWKAGDAIPASTVTCNDGVDVFCFNVS</sequence>
<comment type="pathway">
    <text evidence="3 7">Carbohydrate degradation; pentose phosphate pathway; D-ribulose 5-phosphate from D-glucose 6-phosphate (oxidative stage): step 2/3.</text>
</comment>
<dbReference type="EMBL" id="LN827929">
    <property type="protein sequence ID" value="CEZ19537.1"/>
    <property type="molecule type" value="Genomic_DNA"/>
</dbReference>
<feature type="domain" description="Glucosamine/galactosamine-6-phosphate isomerase" evidence="8">
    <location>
        <begin position="15"/>
        <end position="215"/>
    </location>
</feature>
<keyword evidence="7 9" id="KW-0378">Hydrolase</keyword>
<dbReference type="EC" id="3.1.1.31" evidence="5 7"/>
<dbReference type="PANTHER" id="PTHR11054">
    <property type="entry name" value="6-PHOSPHOGLUCONOLACTONASE"/>
    <property type="match status" value="1"/>
</dbReference>
<dbReference type="NCBIfam" id="TIGR01198">
    <property type="entry name" value="pgl"/>
    <property type="match status" value="1"/>
</dbReference>
<dbReference type="SUPFAM" id="SSF100950">
    <property type="entry name" value="NagB/RpiA/CoA transferase-like"/>
    <property type="match status" value="1"/>
</dbReference>
<evidence type="ECO:0000313" key="10">
    <source>
        <dbReference type="Proteomes" id="UP000064007"/>
    </source>
</evidence>
<dbReference type="Proteomes" id="UP000064007">
    <property type="component" value="Chromosome 1"/>
</dbReference>
<evidence type="ECO:0000256" key="2">
    <source>
        <dbReference type="ARBA" id="ARBA00002681"/>
    </source>
</evidence>
<reference evidence="10" key="1">
    <citation type="submission" date="2014-12" db="EMBL/GenBank/DDBJ databases">
        <authorList>
            <person name="Salcher M.M."/>
        </authorList>
    </citation>
    <scope>NUCLEOTIDE SEQUENCE [LARGE SCALE GENOMIC DNA]</scope>
    <source>
        <strain evidence="10">MMS-10A-171</strain>
    </source>
</reference>
<dbReference type="HOGENOM" id="CLU_053947_2_0_4"/>